<feature type="region of interest" description="Disordered" evidence="1">
    <location>
        <begin position="1385"/>
        <end position="1414"/>
    </location>
</feature>
<protein>
    <recommendedName>
        <fullName evidence="2">Bacterial Ig domain-containing protein</fullName>
    </recommendedName>
</protein>
<feature type="compositionally biased region" description="Polar residues" evidence="1">
    <location>
        <begin position="262"/>
        <end position="274"/>
    </location>
</feature>
<dbReference type="RefSeq" id="WP_176811946.1">
    <property type="nucleotide sequence ID" value="NZ_CP055305.1"/>
</dbReference>
<feature type="region of interest" description="Disordered" evidence="1">
    <location>
        <begin position="468"/>
        <end position="1246"/>
    </location>
</feature>
<feature type="compositionally biased region" description="Polar residues" evidence="1">
    <location>
        <begin position="208"/>
        <end position="222"/>
    </location>
</feature>
<evidence type="ECO:0000259" key="2">
    <source>
        <dbReference type="Pfam" id="PF17936"/>
    </source>
</evidence>
<feature type="compositionally biased region" description="Polar residues" evidence="1">
    <location>
        <begin position="749"/>
        <end position="779"/>
    </location>
</feature>
<feature type="compositionally biased region" description="Polar residues" evidence="1">
    <location>
        <begin position="293"/>
        <end position="308"/>
    </location>
</feature>
<dbReference type="Pfam" id="PF17936">
    <property type="entry name" value="Big_6"/>
    <property type="match status" value="8"/>
</dbReference>
<dbReference type="InterPro" id="IPR041498">
    <property type="entry name" value="Big_6"/>
</dbReference>
<dbReference type="KEGG" id="mpeg:HV560_00860"/>
<feature type="compositionally biased region" description="Polar residues" evidence="1">
    <location>
        <begin position="555"/>
        <end position="586"/>
    </location>
</feature>
<feature type="compositionally biased region" description="Basic and acidic residues" evidence="1">
    <location>
        <begin position="953"/>
        <end position="983"/>
    </location>
</feature>
<feature type="compositionally biased region" description="Basic and acidic residues" evidence="1">
    <location>
        <begin position="1039"/>
        <end position="1061"/>
    </location>
</feature>
<feature type="compositionally biased region" description="Polar residues" evidence="1">
    <location>
        <begin position="1156"/>
        <end position="1168"/>
    </location>
</feature>
<feature type="compositionally biased region" description="Polar residues" evidence="1">
    <location>
        <begin position="419"/>
        <end position="452"/>
    </location>
</feature>
<feature type="compositionally biased region" description="Basic and acidic residues" evidence="1">
    <location>
        <begin position="275"/>
        <end position="292"/>
    </location>
</feature>
<dbReference type="Gene3D" id="2.60.40.10">
    <property type="entry name" value="Immunoglobulins"/>
    <property type="match status" value="8"/>
</dbReference>
<feature type="domain" description="Bacterial Ig" evidence="2">
    <location>
        <begin position="1316"/>
        <end position="1387"/>
    </location>
</feature>
<accession>A0ABD7A623</accession>
<dbReference type="InterPro" id="IPR013783">
    <property type="entry name" value="Ig-like_fold"/>
</dbReference>
<feature type="domain" description="Bacterial Ig" evidence="2">
    <location>
        <begin position="1592"/>
        <end position="1663"/>
    </location>
</feature>
<feature type="compositionally biased region" description="Polar residues" evidence="1">
    <location>
        <begin position="507"/>
        <end position="548"/>
    </location>
</feature>
<organism evidence="3 4">
    <name type="scientific">Mannheimia pernigra</name>
    <dbReference type="NCBI Taxonomy" id="111844"/>
    <lineage>
        <taxon>Bacteria</taxon>
        <taxon>Pseudomonadati</taxon>
        <taxon>Pseudomonadota</taxon>
        <taxon>Gammaproteobacteria</taxon>
        <taxon>Pasteurellales</taxon>
        <taxon>Pasteurellaceae</taxon>
        <taxon>Mannheimia</taxon>
    </lineage>
</organism>
<feature type="compositionally biased region" description="Basic and acidic residues" evidence="1">
    <location>
        <begin position="839"/>
        <end position="852"/>
    </location>
</feature>
<feature type="compositionally biased region" description="Basic and acidic residues" evidence="1">
    <location>
        <begin position="223"/>
        <end position="261"/>
    </location>
</feature>
<proteinExistence type="predicted"/>
<name>A0ABD7A623_9PAST</name>
<dbReference type="InterPro" id="IPR018247">
    <property type="entry name" value="EF_Hand_1_Ca_BS"/>
</dbReference>
<dbReference type="PROSITE" id="PS50890">
    <property type="entry name" value="PUA"/>
    <property type="match status" value="4"/>
</dbReference>
<feature type="compositionally biased region" description="Basic and acidic residues" evidence="1">
    <location>
        <begin position="1170"/>
        <end position="1195"/>
    </location>
</feature>
<feature type="compositionally biased region" description="Polar residues" evidence="1">
    <location>
        <begin position="611"/>
        <end position="629"/>
    </location>
</feature>
<dbReference type="Proteomes" id="UP000509784">
    <property type="component" value="Chromosome"/>
</dbReference>
<feature type="compositionally biased region" description="Basic and acidic residues" evidence="1">
    <location>
        <begin position="734"/>
        <end position="748"/>
    </location>
</feature>
<feature type="compositionally biased region" description="Polar residues" evidence="1">
    <location>
        <begin position="1081"/>
        <end position="1098"/>
    </location>
</feature>
<feature type="compositionally biased region" description="Polar residues" evidence="1">
    <location>
        <begin position="1215"/>
        <end position="1245"/>
    </location>
</feature>
<feature type="compositionally biased region" description="Polar residues" evidence="1">
    <location>
        <begin position="1390"/>
        <end position="1414"/>
    </location>
</feature>
<dbReference type="EMBL" id="CP055305">
    <property type="protein sequence ID" value="QLB41499.1"/>
    <property type="molecule type" value="Genomic_DNA"/>
</dbReference>
<feature type="compositionally biased region" description="Basic and acidic residues" evidence="1">
    <location>
        <begin position="878"/>
        <end position="898"/>
    </location>
</feature>
<feature type="compositionally biased region" description="Polar residues" evidence="1">
    <location>
        <begin position="1482"/>
        <end position="1506"/>
    </location>
</feature>
<feature type="domain" description="Bacterial Ig" evidence="2">
    <location>
        <begin position="1680"/>
        <end position="1747"/>
    </location>
</feature>
<feature type="compositionally biased region" description="Polar residues" evidence="1">
    <location>
        <begin position="1574"/>
        <end position="1598"/>
    </location>
</feature>
<gene>
    <name evidence="3" type="ORF">HV560_00860</name>
</gene>
<feature type="domain" description="Bacterial Ig" evidence="2">
    <location>
        <begin position="1408"/>
        <end position="1479"/>
    </location>
</feature>
<feature type="domain" description="Bacterial Ig" evidence="2">
    <location>
        <begin position="1500"/>
        <end position="1571"/>
    </location>
</feature>
<feature type="domain" description="Bacterial Ig" evidence="2">
    <location>
        <begin position="1219"/>
        <end position="1289"/>
    </location>
</feature>
<feature type="domain" description="Bacterial Ig" evidence="2">
    <location>
        <begin position="1773"/>
        <end position="1846"/>
    </location>
</feature>
<feature type="compositionally biased region" description="Polar residues" evidence="1">
    <location>
        <begin position="468"/>
        <end position="489"/>
    </location>
</feature>
<evidence type="ECO:0000313" key="3">
    <source>
        <dbReference type="EMBL" id="QLB41499.1"/>
    </source>
</evidence>
<feature type="compositionally biased region" description="Low complexity" evidence="1">
    <location>
        <begin position="1142"/>
        <end position="1155"/>
    </location>
</feature>
<feature type="compositionally biased region" description="Basic and acidic residues" evidence="1">
    <location>
        <begin position="154"/>
        <end position="168"/>
    </location>
</feature>
<feature type="compositionally biased region" description="Polar residues" evidence="1">
    <location>
        <begin position="326"/>
        <end position="345"/>
    </location>
</feature>
<feature type="compositionally biased region" description="Basic and acidic residues" evidence="1">
    <location>
        <begin position="796"/>
        <end position="826"/>
    </location>
</feature>
<feature type="compositionally biased region" description="Polar residues" evidence="1">
    <location>
        <begin position="638"/>
        <end position="648"/>
    </location>
</feature>
<feature type="compositionally biased region" description="Polar residues" evidence="1">
    <location>
        <begin position="1302"/>
        <end position="1322"/>
    </location>
</feature>
<feature type="compositionally biased region" description="Basic and acidic residues" evidence="1">
    <location>
        <begin position="371"/>
        <end position="418"/>
    </location>
</feature>
<reference evidence="3 4" key="1">
    <citation type="submission" date="2020-06" db="EMBL/GenBank/DDBJ databases">
        <title>Mannheimia pernigra sp. nov. isolated from bovine respiratory tract.</title>
        <authorList>
            <person name="Kuhnert P."/>
            <person name="Akarsu-Egger H."/>
        </authorList>
    </citation>
    <scope>NUCLEOTIDE SEQUENCE [LARGE SCALE GENOMIC DNA]</scope>
    <source>
        <strain evidence="3 4">17CN0883</strain>
    </source>
</reference>
<feature type="compositionally biased region" description="Basic and acidic residues" evidence="1">
    <location>
        <begin position="309"/>
        <end position="324"/>
    </location>
</feature>
<feature type="region of interest" description="Disordered" evidence="1">
    <location>
        <begin position="1751"/>
        <end position="1781"/>
    </location>
</feature>
<feature type="compositionally biased region" description="Polar residues" evidence="1">
    <location>
        <begin position="996"/>
        <end position="1007"/>
    </location>
</feature>
<evidence type="ECO:0000313" key="4">
    <source>
        <dbReference type="Proteomes" id="UP000509784"/>
    </source>
</evidence>
<evidence type="ECO:0000256" key="1">
    <source>
        <dbReference type="SAM" id="MobiDB-lite"/>
    </source>
</evidence>
<dbReference type="PROSITE" id="PS00018">
    <property type="entry name" value="EF_HAND_1"/>
    <property type="match status" value="1"/>
</dbReference>
<feature type="region of interest" description="Disordered" evidence="1">
    <location>
        <begin position="145"/>
        <end position="176"/>
    </location>
</feature>
<feature type="compositionally biased region" description="Polar residues" evidence="1">
    <location>
        <begin position="352"/>
        <end position="370"/>
    </location>
</feature>
<feature type="compositionally biased region" description="Polar residues" evidence="1">
    <location>
        <begin position="1196"/>
        <end position="1206"/>
    </location>
</feature>
<feature type="compositionally biased region" description="Low complexity" evidence="1">
    <location>
        <begin position="587"/>
        <end position="600"/>
    </location>
</feature>
<feature type="compositionally biased region" description="Basic and acidic residues" evidence="1">
    <location>
        <begin position="862"/>
        <end position="871"/>
    </location>
</feature>
<feature type="region of interest" description="Disordered" evidence="1">
    <location>
        <begin position="1468"/>
        <end position="1506"/>
    </location>
</feature>
<feature type="compositionally biased region" description="Low complexity" evidence="1">
    <location>
        <begin position="680"/>
        <end position="693"/>
    </location>
</feature>
<feature type="compositionally biased region" description="Basic and acidic residues" evidence="1">
    <location>
        <begin position="669"/>
        <end position="679"/>
    </location>
</feature>
<feature type="region of interest" description="Disordered" evidence="1">
    <location>
        <begin position="208"/>
        <end position="452"/>
    </location>
</feature>
<sequence>MNINIGQSAKVVLPVKSVAIKRTVRVGNNLEVYLSNGSVITLENYFPNKPTLLTNEGNNKVAEFTISDDGIIVGIKELSADEAASMLSNAYSSLSTQPNDVLLLSANDASANTANTAVSGKSYTMEVIGASAGLLAGMFILSDKGSKSTPAKANKTDDSKTTTERVDSDNNGTLDTEVITNRDASGQITKEIRKTDANNSGKIEKIVTTQKNNDGSKTVTVEESTKDNGVFDKSVETTTDKNGNKKTVESRDTNNDGKKDNIITTETNTDGSKITTEKKTDGSTITTKDDGKGNTSIETKNLDGTSSKQETKSDGTKIHTEKNSEGIITSTTTKPSGETYTTTTKPDGKGGSTSVTVNKDKSGNTTSTENAIDKNNDGNSEETIKTETKPDGTKVITKTEDLNSDGKTDSTTRTETKPSGETQSVTENADGTTVTTTVSKPNPDGSTNSTIITKNKNGDVVATTNKVTQDDGSSVANTTRPDGSTSITKDNGKGTVTIENRDPSGKLTDSTTTVTKANGSSVSTTEKADGTSVTTTTKPNKDGSTSATAVEKDANNNIIATTETKTKPNGDSTSETKYSNGTSTTVTKTDTNGDGTQDTTVITEKDKNGKVISTETSVDLSPTDGNPETVTKVEPQADGSTKTTVTKDNNSDGKVDSVAESETQANGTKIEKVKHKDENGTVTGTSETTTTPDGKGGLISHTVHKDSNGNATGKTESTTKPDGKGGTTTTSIQKGKDGDVISKTETQKNADGSSTSETKNTDGTSSTTQDNGKGVVTTTEKGKDNKVTSTETVIDANKDGNPESVVKTETKTDGTKVTTEKADKDSNGQADSETMTTTRPDDTSTVEKKEDTNGDGTLDTKTTIEKTKDGKTTSTKTVVDKDADGNPESTKVEEKKPDNTTIITEEVDKNSDGIVDSTITTTKRPGGSSTESVKNQDGSTSTTEDNGQGIVIKTEKDKEGNVTKSTEVTRDNGSKTTTIDRPDNTSSTIEDDGKGTITTTESNNGKKTSSETKVDKDQDGIVESTTKVVTKSDGTEVTTETKDENEDGKAESEITTTKHPEGSAVVETTVEKKDTDGNGILDTTITTEKNKNGNTVSTKEVDKDQNGKPEAITTTEETKNQDGTTTIVTKEDNNADGNVDVTTTTTKHTNGSSTSETQNAVDGTTSITKADGKGNEETTTSKKDGSKSVETKRPDGSSTTISNNADGSADKTENNGEGTTATVNKNGASVSGTTKPGATVTVTDKQGNELGNAVANEKGEYNIPLNPPKTNGETINVNVKDSAGTTTTAPITVFDVTPPSTPTAENTTSSADKANGKVTISGTTEPGADVVIKDAKGKEVGKGKANEEGKYNVELTETDNAKNGETLTVEVTDKGNNTVTGTITAPDISEPSTPTAENTTSSADKANGKVTISGTTEPGADVVIKDAKGKEVGKGKANEEGKYNVELTETDNAKNGETLTVEVTDKGNNTVTGTITAPDISEPSTPTAENTTSSADKTNGKVTISGTTEPGADVVIKDAKGKEVGKGKANEEGKYNVELTETDNAKNGETLTVEVTDKGNNTVTGTITAPDISEPSTPTAENTTSSADKTNGKVTISGTTEPGADVVIKDAKGKEIGKGKANNEGKYNVELTETDNAKNGETLTVEVTDKGNNTVTGTITAPDITKPSIPTVDNTVVKNNENGSVTVKGKTEPGATVVIKDKNDKEIGGATANQEGDYDITLNDANNAKNGETLTIEVTDKAGQTTKGTIKAIDITPPPTPDAQNTKSSADKANDTVTISGTTEPGATVVIKDATDKKIGEGEANEEGAYSIKLTETDKAKNGETLTVEVTDKAGQTTKGTIVAPDVMPPKALTEVKINKEGNEITGKGEAGSIIEVRAPGSNDVIAKATVQENGSFSVKVPATAPENVVVIAKDAKGNETEANPIRLPDLSDPLTAVVQNDKKVSTYSDSNHDGKVDTAEVATYQTKPTLNERTKEVNSDAKVVQIDHYLEASDIANGEGNMSVPNGGKDLDVKGADQHTYFIYDTQGNLKKRLYDLDAKSNTGSSQDGKNGIDKYETIEAFVTKKLTVKSKTGVEQTKDVVLETQIAYNNDATGKDDARAYFEYNDKGQKTFAFYDDNADGKIDRAEKYTYSDKDRDNPNPIKIEYDNDANGVTEKVPGNKNAWKLDESHFDKVEHFEYKAATTKVENGTITEYLTTAKYVNTDNKTETGSKQTINGQEVQGLDIIEKYDYNDYNRQTKIEYDNNGDGTADKIHYQKYITNVFFFTFLQIYI</sequence>
<feature type="compositionally biased region" description="Basic and acidic residues" evidence="1">
    <location>
        <begin position="1008"/>
        <end position="1019"/>
    </location>
</feature>
<feature type="compositionally biased region" description="Polar residues" evidence="1">
    <location>
        <begin position="917"/>
        <end position="946"/>
    </location>
</feature>
<feature type="region of interest" description="Disordered" evidence="1">
    <location>
        <begin position="1560"/>
        <end position="1598"/>
    </location>
</feature>
<feature type="domain" description="Bacterial Ig" evidence="2">
    <location>
        <begin position="1850"/>
        <end position="1930"/>
    </location>
</feature>
<feature type="region of interest" description="Disordered" evidence="1">
    <location>
        <begin position="1298"/>
        <end position="1322"/>
    </location>
</feature>